<accession>A0ABS5MZ40</accession>
<dbReference type="RefSeq" id="WP_212545180.1">
    <property type="nucleotide sequence ID" value="NZ_JAGYHF010000007.1"/>
</dbReference>
<proteinExistence type="predicted"/>
<dbReference type="Proteomes" id="UP000676035">
    <property type="component" value="Unassembled WGS sequence"/>
</dbReference>
<evidence type="ECO:0000313" key="2">
    <source>
        <dbReference type="Proteomes" id="UP000676035"/>
    </source>
</evidence>
<dbReference type="EMBL" id="JAGYHF010000007">
    <property type="protein sequence ID" value="MBS4079583.1"/>
    <property type="molecule type" value="Genomic_DNA"/>
</dbReference>
<organism evidence="1 2">
    <name type="scientific">Pseudomonas rustica</name>
    <dbReference type="NCBI Taxonomy" id="2827099"/>
    <lineage>
        <taxon>Bacteria</taxon>
        <taxon>Pseudomonadati</taxon>
        <taxon>Pseudomonadota</taxon>
        <taxon>Gammaproteobacteria</taxon>
        <taxon>Pseudomonadales</taxon>
        <taxon>Pseudomonadaceae</taxon>
        <taxon>Pseudomonas</taxon>
    </lineage>
</organism>
<protein>
    <submittedName>
        <fullName evidence="1">Uncharacterized protein</fullName>
    </submittedName>
</protein>
<sequence>MNVSVGELSLYGNAENLKNFLQMYRKHGLHNVETSSEVLERLQSARMPVHPESSIIEHEAVGADRTLSLEAFILSQGWLVPRNIEQGQNLYQVLITPLPRLTGNNHYLKLISWSFVLDINDALRSEIETAVQDWISSRPGSDDTRGLLKHLIETLGDTEYGNSVIQQKIDRLLAGFEAEQLGVYLQTRFQNITFVESASEWCMVAILVNMHANGYIADYELLQSDNWGLPATTVVQNVETYLFATGHFEPPVATVAAYLMIAGIAPALTVYDLPGDLVFGSTAWALFNATALRLDLQTPGICAAMSFGQVMSVSGLRPITNEQALIDQQAWRSTLIQWGVMNGVIGIKSDAQYDAYIEQVRDVYNQQVWEQAESIISSSAVMPTRKALAEWELIGLFASDTYVNEQEPRYRESHGANVKLSLVEIYMRGWVPGKKITSNFANDPLSGYADRLDTLPRIGTLFSQAFTPYVENLRAGYMTMVKSLLSQLPLKDRRYLETGEITVYSLQCGFAHSAFENYAARVAQLTWRHGVLLRVAGGWGVEYYEIIPGAGIIKKNYDLPVEIETGYVRRGGSIGSSDINGYYGRGYTFISSDYVYTLAHADEGHDSGPRYGIILEELEFDRADVVGAWTPIDSTATGDYTYSTRTTHYIAQIVARHLIGPEDALKRTAWGLSLQDEIDGEADKWISSALAFIPFYTAIKNFIAGNTAMGLFYASLDVFGFMLSGTGNRLVSELVRSAAGKGTLKSLAALAQAPSLKRLERTSG</sequence>
<gene>
    <name evidence="1" type="ORF">KFS80_14935</name>
</gene>
<reference evidence="1 2" key="1">
    <citation type="submission" date="2021-04" db="EMBL/GenBank/DDBJ databases">
        <title>Pseudomonas rustica sp. nov. isolated from raw milk.</title>
        <authorList>
            <person name="Fiedler G."/>
            <person name="Gieschler S."/>
            <person name="Kabisch J."/>
            <person name="Grimmler C."/>
            <person name="Brinks E."/>
            <person name="Wagner N."/>
            <person name="Hetzer B."/>
            <person name="Franz C.M.A.P."/>
            <person name="Boehnlein C."/>
        </authorList>
    </citation>
    <scope>NUCLEOTIDE SEQUENCE [LARGE SCALE GENOMIC DNA]</scope>
    <source>
        <strain evidence="1 2">MBT-4</strain>
    </source>
</reference>
<name>A0ABS5MZ40_9PSED</name>
<keyword evidence="2" id="KW-1185">Reference proteome</keyword>
<evidence type="ECO:0000313" key="1">
    <source>
        <dbReference type="EMBL" id="MBS4079583.1"/>
    </source>
</evidence>
<comment type="caution">
    <text evidence="1">The sequence shown here is derived from an EMBL/GenBank/DDBJ whole genome shotgun (WGS) entry which is preliminary data.</text>
</comment>